<evidence type="ECO:0000313" key="2">
    <source>
        <dbReference type="Proteomes" id="UP000581408"/>
    </source>
</evidence>
<gene>
    <name evidence="1" type="ORF">HMC16_00160</name>
</gene>
<accession>A0A838CHY9</accession>
<protein>
    <recommendedName>
        <fullName evidence="3">Phage protein Gp19/Gp15/Gp42</fullName>
    </recommendedName>
</protein>
<reference evidence="1 2" key="1">
    <citation type="submission" date="2020-05" db="EMBL/GenBank/DDBJ databases">
        <title>Descriptions of Corynebacterium xxxx sp. nov., Corynebacterium yyyy sp. nov. and Corynebacterium zzzz sp. nov.</title>
        <authorList>
            <person name="Zhang G."/>
        </authorList>
    </citation>
    <scope>NUCLEOTIDE SEQUENCE [LARGE SCALE GENOMIC DNA]</scope>
    <source>
        <strain evidence="2">zg-915</strain>
    </source>
</reference>
<comment type="caution">
    <text evidence="1">The sequence shown here is derived from an EMBL/GenBank/DDBJ whole genome shotgun (WGS) entry which is preliminary data.</text>
</comment>
<dbReference type="EMBL" id="JABFEE010000001">
    <property type="protein sequence ID" value="MBA1834160.1"/>
    <property type="molecule type" value="Genomic_DNA"/>
</dbReference>
<proteinExistence type="predicted"/>
<organism evidence="1 2">
    <name type="scientific">Corynebacterium wankanglinii</name>
    <dbReference type="NCBI Taxonomy" id="2735136"/>
    <lineage>
        <taxon>Bacteria</taxon>
        <taxon>Bacillati</taxon>
        <taxon>Actinomycetota</taxon>
        <taxon>Actinomycetes</taxon>
        <taxon>Mycobacteriales</taxon>
        <taxon>Corynebacteriaceae</taxon>
        <taxon>Corynebacterium</taxon>
    </lineage>
</organism>
<dbReference type="AlphaFoldDB" id="A0A838CHY9"/>
<dbReference type="Proteomes" id="UP000581408">
    <property type="component" value="Unassembled WGS sequence"/>
</dbReference>
<name>A0A838CHY9_9CORY</name>
<sequence>MMDEYQATPQAIRDRWIGTDTLPSDDVIQKWLDDAEVLIVSEVPSIVDRLTNDPEGQWARRVAWVQTQLVMQAMKNPDGVRQKSNTAGVYTEAVTYGTETIRASMVLTPAHRALLMGRTPGKHFGLDMTVAQPAHPLDHAWVNGPDDMAPTPTEEKPWRS</sequence>
<evidence type="ECO:0008006" key="3">
    <source>
        <dbReference type="Google" id="ProtNLM"/>
    </source>
</evidence>
<dbReference type="RefSeq" id="WP_181193769.1">
    <property type="nucleotide sequence ID" value="NZ_JABFEE010000001.1"/>
</dbReference>
<evidence type="ECO:0000313" key="1">
    <source>
        <dbReference type="EMBL" id="MBA1834160.1"/>
    </source>
</evidence>